<protein>
    <submittedName>
        <fullName evidence="1">Haloacid dehalogenase-like hydrolase</fullName>
    </submittedName>
</protein>
<keyword evidence="1" id="KW-0378">Hydrolase</keyword>
<evidence type="ECO:0000313" key="2">
    <source>
        <dbReference type="Proteomes" id="UP000273982"/>
    </source>
</evidence>
<proteinExistence type="predicted"/>
<dbReference type="Gene3D" id="3.40.50.1000">
    <property type="entry name" value="HAD superfamily/HAD-like"/>
    <property type="match status" value="1"/>
</dbReference>
<dbReference type="RefSeq" id="WP_124740528.1">
    <property type="nucleotide sequence ID" value="NZ_CP034088.1"/>
</dbReference>
<dbReference type="AlphaFoldDB" id="A0A3G8MBT5"/>
<sequence>MPKKHMEMAIAYDFDGTLADGNMQEHQFLPDIGMKPKAFWAEVKRLTKEHQADEVLVYMNLMLKKARGASVPVRRKDFKDRGRTIALFEGVEGWFDRINDYARSKCVKLEHVLVSSGNAEIFAGTAIAPKFAHTYASKFMFDENGVAEWPALAVNYTTKTQYLFRINKGAHDLSDNSAVNKFVAKSERPIPFENMIFIGDGSTDIPCFRLIKEQGGLSIAVYKPSTKGARGKADGYIADGRVHCVAPANYSEGGDLDKIVKAQIDAVVARSGVEAFYAKGAK</sequence>
<keyword evidence="1" id="KW-0614">Plasmid</keyword>
<dbReference type="InterPro" id="IPR036412">
    <property type="entry name" value="HAD-like_sf"/>
</dbReference>
<dbReference type="Pfam" id="PF12710">
    <property type="entry name" value="HAD"/>
    <property type="match status" value="1"/>
</dbReference>
<reference evidence="1 2" key="1">
    <citation type="submission" date="2018-11" db="EMBL/GenBank/DDBJ databases">
        <title>Genome squencing of methanotrophic bacteria isolated from alkaline groundwater in Korea.</title>
        <authorList>
            <person name="Nguyen L.N."/>
        </authorList>
    </citation>
    <scope>NUCLEOTIDE SEQUENCE [LARGE SCALE GENOMIC DNA]</scope>
    <source>
        <strain evidence="1 2">GW6</strain>
        <plasmid evidence="2">pgw6_2</plasmid>
    </source>
</reference>
<organism evidence="1 2">
    <name type="scientific">Methylocystis rosea</name>
    <dbReference type="NCBI Taxonomy" id="173366"/>
    <lineage>
        <taxon>Bacteria</taxon>
        <taxon>Pseudomonadati</taxon>
        <taxon>Pseudomonadota</taxon>
        <taxon>Alphaproteobacteria</taxon>
        <taxon>Hyphomicrobiales</taxon>
        <taxon>Methylocystaceae</taxon>
        <taxon>Methylocystis</taxon>
    </lineage>
</organism>
<gene>
    <name evidence="1" type="ORF">EHO51_19625</name>
</gene>
<geneLocation type="plasmid" evidence="2">
    <name>pgw6_2</name>
</geneLocation>
<accession>A0A3G8MBT5</accession>
<dbReference type="KEGG" id="mros:EHO51_19625"/>
<dbReference type="GO" id="GO:0016787">
    <property type="term" value="F:hydrolase activity"/>
    <property type="evidence" value="ECO:0007669"/>
    <property type="project" value="UniProtKB-KW"/>
</dbReference>
<evidence type="ECO:0000313" key="1">
    <source>
        <dbReference type="EMBL" id="AZG79024.1"/>
    </source>
</evidence>
<dbReference type="InterPro" id="IPR023214">
    <property type="entry name" value="HAD_sf"/>
</dbReference>
<dbReference type="EMBL" id="CP034088">
    <property type="protein sequence ID" value="AZG79024.1"/>
    <property type="molecule type" value="Genomic_DNA"/>
</dbReference>
<name>A0A3G8MBT5_9HYPH</name>
<dbReference type="Proteomes" id="UP000273982">
    <property type="component" value="Plasmid pGW6_2"/>
</dbReference>
<dbReference type="SUPFAM" id="SSF56784">
    <property type="entry name" value="HAD-like"/>
    <property type="match status" value="1"/>
</dbReference>